<evidence type="ECO:0000313" key="3">
    <source>
        <dbReference type="Proteomes" id="UP001152622"/>
    </source>
</evidence>
<gene>
    <name evidence="2" type="ORF">SKAU_G00272010</name>
</gene>
<dbReference type="AlphaFoldDB" id="A0A9Q1F0G6"/>
<evidence type="ECO:0000256" key="1">
    <source>
        <dbReference type="SAM" id="MobiDB-lite"/>
    </source>
</evidence>
<comment type="caution">
    <text evidence="2">The sequence shown here is derived from an EMBL/GenBank/DDBJ whole genome shotgun (WGS) entry which is preliminary data.</text>
</comment>
<dbReference type="Proteomes" id="UP001152622">
    <property type="component" value="Chromosome 10"/>
</dbReference>
<feature type="compositionally biased region" description="Basic and acidic residues" evidence="1">
    <location>
        <begin position="59"/>
        <end position="79"/>
    </location>
</feature>
<reference evidence="2" key="1">
    <citation type="journal article" date="2023" name="Science">
        <title>Genome structures resolve the early diversification of teleost fishes.</title>
        <authorList>
            <person name="Parey E."/>
            <person name="Louis A."/>
            <person name="Montfort J."/>
            <person name="Bouchez O."/>
            <person name="Roques C."/>
            <person name="Iampietro C."/>
            <person name="Lluch J."/>
            <person name="Castinel A."/>
            <person name="Donnadieu C."/>
            <person name="Desvignes T."/>
            <person name="Floi Bucao C."/>
            <person name="Jouanno E."/>
            <person name="Wen M."/>
            <person name="Mejri S."/>
            <person name="Dirks R."/>
            <person name="Jansen H."/>
            <person name="Henkel C."/>
            <person name="Chen W.J."/>
            <person name="Zahm M."/>
            <person name="Cabau C."/>
            <person name="Klopp C."/>
            <person name="Thompson A.W."/>
            <person name="Robinson-Rechavi M."/>
            <person name="Braasch I."/>
            <person name="Lecointre G."/>
            <person name="Bobe J."/>
            <person name="Postlethwait J.H."/>
            <person name="Berthelot C."/>
            <person name="Roest Crollius H."/>
            <person name="Guiguen Y."/>
        </authorList>
    </citation>
    <scope>NUCLEOTIDE SEQUENCE</scope>
    <source>
        <strain evidence="2">WJC10195</strain>
    </source>
</reference>
<name>A0A9Q1F0G6_SYNKA</name>
<keyword evidence="3" id="KW-1185">Reference proteome</keyword>
<evidence type="ECO:0000313" key="2">
    <source>
        <dbReference type="EMBL" id="KAJ8348612.1"/>
    </source>
</evidence>
<feature type="region of interest" description="Disordered" evidence="1">
    <location>
        <begin position="1"/>
        <end position="20"/>
    </location>
</feature>
<proteinExistence type="predicted"/>
<organism evidence="2 3">
    <name type="scientific">Synaphobranchus kaupii</name>
    <name type="common">Kaup's arrowtooth eel</name>
    <dbReference type="NCBI Taxonomy" id="118154"/>
    <lineage>
        <taxon>Eukaryota</taxon>
        <taxon>Metazoa</taxon>
        <taxon>Chordata</taxon>
        <taxon>Craniata</taxon>
        <taxon>Vertebrata</taxon>
        <taxon>Euteleostomi</taxon>
        <taxon>Actinopterygii</taxon>
        <taxon>Neopterygii</taxon>
        <taxon>Teleostei</taxon>
        <taxon>Anguilliformes</taxon>
        <taxon>Synaphobranchidae</taxon>
        <taxon>Synaphobranchus</taxon>
    </lineage>
</organism>
<dbReference type="EMBL" id="JAINUF010000010">
    <property type="protein sequence ID" value="KAJ8348612.1"/>
    <property type="molecule type" value="Genomic_DNA"/>
</dbReference>
<feature type="region of interest" description="Disordered" evidence="1">
    <location>
        <begin position="59"/>
        <end position="117"/>
    </location>
</feature>
<accession>A0A9Q1F0G6</accession>
<protein>
    <submittedName>
        <fullName evidence="2">Uncharacterized protein</fullName>
    </submittedName>
</protein>
<sequence>MFRGSDAKAKRARPMGSRAFPEQDISDRVACTRRLCVSVAARPRLNKPLPFLWHHSDRPSDCSRWAGPEERRKTRETVRAVRKGHRAGETRSPRLLSRCRTGHASRTPLCPATPLGL</sequence>